<dbReference type="InterPro" id="IPR006549">
    <property type="entry name" value="HAD-SF_hydro_IIIA"/>
</dbReference>
<dbReference type="AlphaFoldDB" id="A0A1S7LG79"/>
<reference evidence="8" key="1">
    <citation type="submission" date="2015-04" db="EMBL/GenBank/DDBJ databases">
        <authorList>
            <person name="Syromyatnikov M.Y."/>
            <person name="Popov V.N."/>
        </authorList>
    </citation>
    <scope>NUCLEOTIDE SEQUENCE</scope>
    <source>
        <strain evidence="8">MO-1</strain>
    </source>
</reference>
<dbReference type="NCBIfam" id="TIGR01656">
    <property type="entry name" value="Histidinol-ppas"/>
    <property type="match status" value="1"/>
</dbReference>
<evidence type="ECO:0000256" key="2">
    <source>
        <dbReference type="ARBA" id="ARBA00005628"/>
    </source>
</evidence>
<dbReference type="CDD" id="cd07503">
    <property type="entry name" value="HAD_HisB-N"/>
    <property type="match status" value="1"/>
</dbReference>
<dbReference type="Pfam" id="PF13242">
    <property type="entry name" value="Hydrolase_like"/>
    <property type="match status" value="1"/>
</dbReference>
<evidence type="ECO:0000256" key="1">
    <source>
        <dbReference type="ARBA" id="ARBA00004496"/>
    </source>
</evidence>
<evidence type="ECO:0000256" key="6">
    <source>
        <dbReference type="ARBA" id="ARBA00023277"/>
    </source>
</evidence>
<evidence type="ECO:0000256" key="4">
    <source>
        <dbReference type="ARBA" id="ARBA00022723"/>
    </source>
</evidence>
<sequence length="207" mass="22287">MPSSPPLPTTLFLDRDGVINRNDHLYYVLKPEEMELLPGSAEAIAAVNQAGIRVVVITNQAHIAKGLSTEEKLHAIHQRMQKLLSEKAAHVDAIYHCPHYNSGCRCRKPLPGLILQAAADHPVELAKSWFVGDSARDMVAAHGAGCPGAIVRSGHGKKAAASYPELPIFDDLGSFVRAYLTGTLPDPADVRATMARCITLPEPAEKA</sequence>
<dbReference type="EMBL" id="LO017727">
    <property type="protein sequence ID" value="CRH05077.1"/>
    <property type="molecule type" value="Genomic_DNA"/>
</dbReference>
<evidence type="ECO:0000256" key="3">
    <source>
        <dbReference type="ARBA" id="ARBA00022490"/>
    </source>
</evidence>
<keyword evidence="3" id="KW-0963">Cytoplasm</keyword>
<evidence type="ECO:0000256" key="5">
    <source>
        <dbReference type="ARBA" id="ARBA00022801"/>
    </source>
</evidence>
<organism evidence="8">
    <name type="scientific">Magnetococcus massalia (strain MO-1)</name>
    <dbReference type="NCBI Taxonomy" id="451514"/>
    <lineage>
        <taxon>Bacteria</taxon>
        <taxon>Pseudomonadati</taxon>
        <taxon>Pseudomonadota</taxon>
        <taxon>Magnetococcia</taxon>
        <taxon>Magnetococcales</taxon>
        <taxon>Magnetococcaceae</taxon>
        <taxon>Magnetococcus</taxon>
    </lineage>
</organism>
<comment type="similarity">
    <text evidence="2">Belongs to the GmhB family.</text>
</comment>
<keyword evidence="5 8" id="KW-0378">Hydrolase</keyword>
<dbReference type="InterPro" id="IPR006543">
    <property type="entry name" value="Histidinol-phos"/>
</dbReference>
<accession>A0A1S7LG79</accession>
<dbReference type="GO" id="GO:0016791">
    <property type="term" value="F:phosphatase activity"/>
    <property type="evidence" value="ECO:0007669"/>
    <property type="project" value="InterPro"/>
</dbReference>
<proteinExistence type="inferred from homology"/>
<dbReference type="PANTHER" id="PTHR42891">
    <property type="entry name" value="D-GLYCERO-BETA-D-MANNO-HEPTOSE-1,7-BISPHOSPHATE 7-PHOSPHATASE"/>
    <property type="match status" value="1"/>
</dbReference>
<gene>
    <name evidence="8" type="primary">gmhB</name>
    <name evidence="8" type="ORF">MAGMO_0878</name>
</gene>
<dbReference type="InterPro" id="IPR036412">
    <property type="entry name" value="HAD-like_sf"/>
</dbReference>
<protein>
    <recommendedName>
        <fullName evidence="7">D,D-heptose 1,7-bisphosphate phosphatase</fullName>
    </recommendedName>
</protein>
<keyword evidence="6" id="KW-0119">Carbohydrate metabolism</keyword>
<evidence type="ECO:0000313" key="8">
    <source>
        <dbReference type="EMBL" id="CRH05077.1"/>
    </source>
</evidence>
<dbReference type="GO" id="GO:0046872">
    <property type="term" value="F:metal ion binding"/>
    <property type="evidence" value="ECO:0007669"/>
    <property type="project" value="UniProtKB-KW"/>
</dbReference>
<dbReference type="Gene3D" id="3.40.50.1000">
    <property type="entry name" value="HAD superfamily/HAD-like"/>
    <property type="match status" value="1"/>
</dbReference>
<keyword evidence="4" id="KW-0479">Metal-binding</keyword>
<dbReference type="GO" id="GO:0005737">
    <property type="term" value="C:cytoplasm"/>
    <property type="evidence" value="ECO:0007669"/>
    <property type="project" value="UniProtKB-SubCell"/>
</dbReference>
<dbReference type="InterPro" id="IPR023214">
    <property type="entry name" value="HAD_sf"/>
</dbReference>
<dbReference type="GO" id="GO:0005975">
    <property type="term" value="P:carbohydrate metabolic process"/>
    <property type="evidence" value="ECO:0007669"/>
    <property type="project" value="InterPro"/>
</dbReference>
<dbReference type="SUPFAM" id="SSF56784">
    <property type="entry name" value="HAD-like"/>
    <property type="match status" value="1"/>
</dbReference>
<dbReference type="NCBIfam" id="TIGR01662">
    <property type="entry name" value="HAD-SF-IIIA"/>
    <property type="match status" value="1"/>
</dbReference>
<dbReference type="PANTHER" id="PTHR42891:SF1">
    <property type="entry name" value="D-GLYCERO-BETA-D-MANNO-HEPTOSE-1,7-BISPHOSPHATE 7-PHOSPHATASE"/>
    <property type="match status" value="1"/>
</dbReference>
<evidence type="ECO:0000256" key="7">
    <source>
        <dbReference type="ARBA" id="ARBA00031828"/>
    </source>
</evidence>
<comment type="subcellular location">
    <subcellularLocation>
        <location evidence="1">Cytoplasm</location>
    </subcellularLocation>
</comment>
<name>A0A1S7LG79_MAGMO</name>
<dbReference type="InterPro" id="IPR004446">
    <property type="entry name" value="Heptose_bisP_phosphatase"/>
</dbReference>